<dbReference type="Gene3D" id="3.30.710.10">
    <property type="entry name" value="Potassium Channel Kv1.1, Chain A"/>
    <property type="match status" value="1"/>
</dbReference>
<evidence type="ECO:0000313" key="5">
    <source>
        <dbReference type="WormBase" id="SRAE_2000160900"/>
    </source>
</evidence>
<organism evidence="2">
    <name type="scientific">Strongyloides ratti</name>
    <name type="common">Parasitic roundworm</name>
    <dbReference type="NCBI Taxonomy" id="34506"/>
    <lineage>
        <taxon>Eukaryota</taxon>
        <taxon>Metazoa</taxon>
        <taxon>Ecdysozoa</taxon>
        <taxon>Nematoda</taxon>
        <taxon>Chromadorea</taxon>
        <taxon>Rhabditida</taxon>
        <taxon>Tylenchina</taxon>
        <taxon>Panagrolaimomorpha</taxon>
        <taxon>Strongyloidoidea</taxon>
        <taxon>Strongyloididae</taxon>
        <taxon>Strongyloides</taxon>
    </lineage>
</organism>
<dbReference type="Pfam" id="PF00651">
    <property type="entry name" value="BTB"/>
    <property type="match status" value="1"/>
</dbReference>
<dbReference type="InterPro" id="IPR011333">
    <property type="entry name" value="SKP1/BTB/POZ_sf"/>
</dbReference>
<reference evidence="2 3" key="1">
    <citation type="submission" date="2014-09" db="EMBL/GenBank/DDBJ databases">
        <authorList>
            <person name="Martin A.A."/>
        </authorList>
    </citation>
    <scope>NUCLEOTIDE SEQUENCE</scope>
    <source>
        <strain evidence="3">ED321</strain>
        <strain evidence="2">ED321 Heterogonic</strain>
    </source>
</reference>
<dbReference type="PROSITE" id="PS50097">
    <property type="entry name" value="BTB"/>
    <property type="match status" value="1"/>
</dbReference>
<dbReference type="Proteomes" id="UP000035682">
    <property type="component" value="Unplaced"/>
</dbReference>
<dbReference type="RefSeq" id="XP_024506143.1">
    <property type="nucleotide sequence ID" value="XM_024652580.1"/>
</dbReference>
<dbReference type="CDD" id="cd14733">
    <property type="entry name" value="BACK"/>
    <property type="match status" value="1"/>
</dbReference>
<dbReference type="InterPro" id="IPR000210">
    <property type="entry name" value="BTB/POZ_dom"/>
</dbReference>
<evidence type="ECO:0000313" key="4">
    <source>
        <dbReference type="WBParaSite" id="SRAE_2000160900.1"/>
    </source>
</evidence>
<dbReference type="STRING" id="34506.A0A090LFL9"/>
<dbReference type="WBParaSite" id="SRAE_2000160900.1">
    <property type="protein sequence ID" value="SRAE_2000160900.1"/>
    <property type="gene ID" value="WBGene00261814"/>
</dbReference>
<evidence type="ECO:0000313" key="3">
    <source>
        <dbReference type="Proteomes" id="UP000035682"/>
    </source>
</evidence>
<dbReference type="SUPFAM" id="SSF54695">
    <property type="entry name" value="POZ domain"/>
    <property type="match status" value="1"/>
</dbReference>
<dbReference type="PANTHER" id="PTHR24413">
    <property type="entry name" value="SPECKLE-TYPE POZ PROTEIN"/>
    <property type="match status" value="1"/>
</dbReference>
<dbReference type="SUPFAM" id="SSF49599">
    <property type="entry name" value="TRAF domain-like"/>
    <property type="match status" value="1"/>
</dbReference>
<dbReference type="OrthoDB" id="10249567at2759"/>
<sequence length="361" mass="42022">MTDSVPQTSCSNHCYTSFGTAKLNISWNIADFFKIKNIYPGNFYLKSLPFEDNYFSNSFWEIYLSNGNYNDYNENVKLSLRLNSKNLENNVTQAMLSISTIMNNSTIKHFDNTCSFSNNSNNVREFTTSLNLNKHKSTLGNDTLTIFLEIEYILNENKHYFKPSSITSVTINKDMSNFLNNSEIQRKFKKFSDCTIICGDKKLNVNKFLLILHSSVFEAMFSNKNTSESKENCIIISDSSIEEVENMVYFLYNFEIPENPSVENVINLLRLAEKYDIKELKFKCEEILMDKLSNDNVCDFLQFSDTYNSKILKEICIKKIQQCFSIISTTEKFLQLKETNPKLVNDVYEFVIFKNEILKEE</sequence>
<dbReference type="WormBase" id="SRAE_2000160900">
    <property type="protein sequence ID" value="SRP09897"/>
    <property type="gene ID" value="WBGene00261814"/>
</dbReference>
<accession>A0A090LFL9</accession>
<dbReference type="EMBL" id="LN609529">
    <property type="protein sequence ID" value="CEF66943.1"/>
    <property type="molecule type" value="Genomic_DNA"/>
</dbReference>
<dbReference type="AlphaFoldDB" id="A0A090LFL9"/>
<dbReference type="GeneID" id="36379308"/>
<feature type="domain" description="BTB" evidence="1">
    <location>
        <begin position="192"/>
        <end position="260"/>
    </location>
</feature>
<dbReference type="OMA" id="ICARTRI"/>
<dbReference type="CDD" id="cd18186">
    <property type="entry name" value="BTB_POZ_ZBTB_KLHL-like"/>
    <property type="match status" value="1"/>
</dbReference>
<name>A0A090LFL9_STRRB</name>
<protein>
    <submittedName>
        <fullName evidence="2 4">Speckle-type POZ protein</fullName>
    </submittedName>
</protein>
<reference evidence="4" key="2">
    <citation type="submission" date="2020-12" db="UniProtKB">
        <authorList>
            <consortium name="WormBaseParasite"/>
        </authorList>
    </citation>
    <scope>IDENTIFICATION</scope>
</reference>
<keyword evidence="3" id="KW-1185">Reference proteome</keyword>
<evidence type="ECO:0000313" key="2">
    <source>
        <dbReference type="EMBL" id="CEF66943.1"/>
    </source>
</evidence>
<dbReference type="Gene3D" id="1.25.40.420">
    <property type="match status" value="1"/>
</dbReference>
<evidence type="ECO:0000259" key="1">
    <source>
        <dbReference type="PROSITE" id="PS50097"/>
    </source>
</evidence>
<proteinExistence type="predicted"/>
<dbReference type="CTD" id="36379308"/>
<dbReference type="SMART" id="SM00225">
    <property type="entry name" value="BTB"/>
    <property type="match status" value="1"/>
</dbReference>
<gene>
    <name evidence="2 4 5" type="ORF">SRAE_2000160900</name>
</gene>